<keyword evidence="2" id="KW-0677">Repeat</keyword>
<dbReference type="InterPro" id="IPR050836">
    <property type="entry name" value="SDS22/Internalin_LRR"/>
</dbReference>
<dbReference type="Gene3D" id="3.80.10.10">
    <property type="entry name" value="Ribonuclease Inhibitor"/>
    <property type="match status" value="2"/>
</dbReference>
<evidence type="ECO:0000256" key="1">
    <source>
        <dbReference type="ARBA" id="ARBA00022614"/>
    </source>
</evidence>
<dbReference type="InterPro" id="IPR025875">
    <property type="entry name" value="Leu-rich_rpt_4"/>
</dbReference>
<dbReference type="CDD" id="cd21340">
    <property type="entry name" value="PPP1R42"/>
    <property type="match status" value="1"/>
</dbReference>
<dbReference type="EMBL" id="JH432078">
    <property type="status" value="NOT_ANNOTATED_CDS"/>
    <property type="molecule type" value="Genomic_DNA"/>
</dbReference>
<dbReference type="SUPFAM" id="SSF52058">
    <property type="entry name" value="L domain-like"/>
    <property type="match status" value="1"/>
</dbReference>
<keyword evidence="4" id="KW-1185">Reference proteome</keyword>
<dbReference type="InterPro" id="IPR001611">
    <property type="entry name" value="Leu-rich_rpt"/>
</dbReference>
<dbReference type="STRING" id="126957.T1JCT7"/>
<dbReference type="Proteomes" id="UP000014500">
    <property type="component" value="Unassembled WGS sequence"/>
</dbReference>
<keyword evidence="1" id="KW-0433">Leucine-rich repeat</keyword>
<dbReference type="InterPro" id="IPR032675">
    <property type="entry name" value="LRR_dom_sf"/>
</dbReference>
<dbReference type="OMA" id="MNDMFIS"/>
<evidence type="ECO:0000313" key="3">
    <source>
        <dbReference type="EnsemblMetazoa" id="SMAR011607-PA"/>
    </source>
</evidence>
<dbReference type="HOGENOM" id="CLU_062444_0_0_1"/>
<evidence type="ECO:0008006" key="5">
    <source>
        <dbReference type="Google" id="ProtNLM"/>
    </source>
</evidence>
<dbReference type="PANTHER" id="PTHR46652:SF3">
    <property type="entry name" value="LEUCINE-RICH REPEAT-CONTAINING PROTEIN 9"/>
    <property type="match status" value="1"/>
</dbReference>
<dbReference type="PROSITE" id="PS51450">
    <property type="entry name" value="LRR"/>
    <property type="match status" value="2"/>
</dbReference>
<dbReference type="AlphaFoldDB" id="T1JCT7"/>
<evidence type="ECO:0000256" key="2">
    <source>
        <dbReference type="ARBA" id="ARBA00022737"/>
    </source>
</evidence>
<sequence>MSVVYLQDNEIKCMENLNGLKNLTHLYLQNNRIEKIENLESLINLTKLYLNDNCITVVENLHNNINLTELHVENQHFEPCEQLLFDPNTLKTLSKCVQILNISKNNMNNLLDLICLHQLVSLNASTNQLNDLKQTVHVVNKLPNLVQLDLSSNPICKQPHYRKGITTMAARLGEFEGGNYG</sequence>
<organism evidence="3 4">
    <name type="scientific">Strigamia maritima</name>
    <name type="common">European centipede</name>
    <name type="synonym">Geophilus maritimus</name>
    <dbReference type="NCBI Taxonomy" id="126957"/>
    <lineage>
        <taxon>Eukaryota</taxon>
        <taxon>Metazoa</taxon>
        <taxon>Ecdysozoa</taxon>
        <taxon>Arthropoda</taxon>
        <taxon>Myriapoda</taxon>
        <taxon>Chilopoda</taxon>
        <taxon>Pleurostigmophora</taxon>
        <taxon>Geophilomorpha</taxon>
        <taxon>Linotaeniidae</taxon>
        <taxon>Strigamia</taxon>
    </lineage>
</organism>
<proteinExistence type="predicted"/>
<reference evidence="3" key="2">
    <citation type="submission" date="2015-02" db="UniProtKB">
        <authorList>
            <consortium name="EnsemblMetazoa"/>
        </authorList>
    </citation>
    <scope>IDENTIFICATION</scope>
</reference>
<name>T1JCT7_STRMM</name>
<dbReference type="Pfam" id="PF12799">
    <property type="entry name" value="LRR_4"/>
    <property type="match status" value="1"/>
</dbReference>
<dbReference type="SMART" id="SM00365">
    <property type="entry name" value="LRR_SD22"/>
    <property type="match status" value="4"/>
</dbReference>
<dbReference type="EnsemblMetazoa" id="SMAR011607-RA">
    <property type="protein sequence ID" value="SMAR011607-PA"/>
    <property type="gene ID" value="SMAR011607"/>
</dbReference>
<dbReference type="eggNOG" id="KOG2769">
    <property type="taxonomic scope" value="Eukaryota"/>
</dbReference>
<dbReference type="PANTHER" id="PTHR46652">
    <property type="entry name" value="LEUCINE-RICH REPEAT AND IQ DOMAIN-CONTAINING PROTEIN 1-RELATED"/>
    <property type="match status" value="1"/>
</dbReference>
<evidence type="ECO:0000313" key="4">
    <source>
        <dbReference type="Proteomes" id="UP000014500"/>
    </source>
</evidence>
<protein>
    <recommendedName>
        <fullName evidence="5">Protein phosphatase 1 regulatory subunit 7</fullName>
    </recommendedName>
</protein>
<accession>T1JCT7</accession>
<dbReference type="PhylomeDB" id="T1JCT7"/>
<reference evidence="4" key="1">
    <citation type="submission" date="2011-05" db="EMBL/GenBank/DDBJ databases">
        <authorList>
            <person name="Richards S.R."/>
            <person name="Qu J."/>
            <person name="Jiang H."/>
            <person name="Jhangiani S.N."/>
            <person name="Agravi P."/>
            <person name="Goodspeed R."/>
            <person name="Gross S."/>
            <person name="Mandapat C."/>
            <person name="Jackson L."/>
            <person name="Mathew T."/>
            <person name="Pu L."/>
            <person name="Thornton R."/>
            <person name="Saada N."/>
            <person name="Wilczek-Boney K.B."/>
            <person name="Lee S."/>
            <person name="Kovar C."/>
            <person name="Wu Y."/>
            <person name="Scherer S.E."/>
            <person name="Worley K.C."/>
            <person name="Muzny D.M."/>
            <person name="Gibbs R."/>
        </authorList>
    </citation>
    <scope>NUCLEOTIDE SEQUENCE</scope>
    <source>
        <strain evidence="4">Brora</strain>
    </source>
</reference>